<comment type="caution">
    <text evidence="9">The sequence shown here is derived from an EMBL/GenBank/DDBJ whole genome shotgun (WGS) entry which is preliminary data.</text>
</comment>
<keyword evidence="2" id="KW-0645">Protease</keyword>
<evidence type="ECO:0000256" key="6">
    <source>
        <dbReference type="PIRSR" id="PIRSR601461-2"/>
    </source>
</evidence>
<evidence type="ECO:0000313" key="9">
    <source>
        <dbReference type="EMBL" id="TCD61064.1"/>
    </source>
</evidence>
<dbReference type="SUPFAM" id="SSF50630">
    <property type="entry name" value="Acid proteases"/>
    <property type="match status" value="1"/>
</dbReference>
<dbReference type="STRING" id="92696.A0A4R0RF80"/>
<dbReference type="PRINTS" id="PR00792">
    <property type="entry name" value="PEPSIN"/>
</dbReference>
<evidence type="ECO:0000259" key="8">
    <source>
        <dbReference type="PROSITE" id="PS51767"/>
    </source>
</evidence>
<name>A0A4R0RF80_9APHY</name>
<gene>
    <name evidence="9" type="ORF">EIP91_009067</name>
</gene>
<dbReference type="GO" id="GO:0004190">
    <property type="term" value="F:aspartic-type endopeptidase activity"/>
    <property type="evidence" value="ECO:0007669"/>
    <property type="project" value="UniProtKB-KW"/>
</dbReference>
<accession>A0A4R0RF80</accession>
<dbReference type="GO" id="GO:0006508">
    <property type="term" value="P:proteolysis"/>
    <property type="evidence" value="ECO:0007669"/>
    <property type="project" value="UniProtKB-KW"/>
</dbReference>
<sequence>MMRATSSLFFAALPLLSLAAPLEKSTSTHGIKIPLNKRTGFTDSEGFVNLDLMNLHILQSTNKIVRGLNAFETNLGFAHPSLSLVDALVDVNKRAVGAVPLVSFENMLWHGKISVGTPAKEYDVDFDTGSADIFLPGPQCDDINCQGHALFAPNASSTAKDTDQTFQLQYGDGSSVSGQVYTETVTVSGVTATNQSIGVASTFSSGFSKNQFPADGVFGMGFQDISAFKQPPFVQTLIAEGQLDQPVFSFKLNTTGSELLLGGANSELYKGDFTYVPVTEKAYWQVDIDGVSANGKQSLTNLASIVDTGTTFILGDSDNVSKLYESIPGAKNASAVAGAGMWSVPCDSIPEISMTFGGRSFDIAPETFNMGKINGTGNDCIGGIAATDVINFWIIGDVFLNNVYTTFDIGQARVGFADLA</sequence>
<feature type="active site" evidence="5">
    <location>
        <position position="127"/>
    </location>
</feature>
<dbReference type="InterPro" id="IPR001461">
    <property type="entry name" value="Aspartic_peptidase_A1"/>
</dbReference>
<dbReference type="InterPro" id="IPR033121">
    <property type="entry name" value="PEPTIDASE_A1"/>
</dbReference>
<dbReference type="EMBL" id="RWJN01000509">
    <property type="protein sequence ID" value="TCD61064.1"/>
    <property type="molecule type" value="Genomic_DNA"/>
</dbReference>
<feature type="active site" evidence="5">
    <location>
        <position position="307"/>
    </location>
</feature>
<evidence type="ECO:0000256" key="4">
    <source>
        <dbReference type="ARBA" id="ARBA00022801"/>
    </source>
</evidence>
<keyword evidence="7" id="KW-0732">Signal</keyword>
<dbReference type="InterPro" id="IPR021109">
    <property type="entry name" value="Peptidase_aspartic_dom_sf"/>
</dbReference>
<feature type="domain" description="Peptidase A1" evidence="8">
    <location>
        <begin position="109"/>
        <end position="417"/>
    </location>
</feature>
<dbReference type="OrthoDB" id="15189at2759"/>
<dbReference type="Gene3D" id="2.40.70.10">
    <property type="entry name" value="Acid Proteases"/>
    <property type="match status" value="2"/>
</dbReference>
<feature type="chain" id="PRO_5020597876" description="Peptidase A1 domain-containing protein" evidence="7">
    <location>
        <begin position="20"/>
        <end position="420"/>
    </location>
</feature>
<dbReference type="FunFam" id="2.40.70.10:FF:000115">
    <property type="entry name" value="Lysosomal aspartic protease"/>
    <property type="match status" value="1"/>
</dbReference>
<organism evidence="9 10">
    <name type="scientific">Steccherinum ochraceum</name>
    <dbReference type="NCBI Taxonomy" id="92696"/>
    <lineage>
        <taxon>Eukaryota</taxon>
        <taxon>Fungi</taxon>
        <taxon>Dikarya</taxon>
        <taxon>Basidiomycota</taxon>
        <taxon>Agaricomycotina</taxon>
        <taxon>Agaricomycetes</taxon>
        <taxon>Polyporales</taxon>
        <taxon>Steccherinaceae</taxon>
        <taxon>Steccherinum</taxon>
    </lineage>
</organism>
<keyword evidence="6" id="KW-1015">Disulfide bond</keyword>
<feature type="disulfide bond" evidence="6">
    <location>
        <begin position="140"/>
        <end position="145"/>
    </location>
</feature>
<proteinExistence type="inferred from homology"/>
<comment type="similarity">
    <text evidence="1">Belongs to the peptidase A1 family.</text>
</comment>
<evidence type="ECO:0000256" key="5">
    <source>
        <dbReference type="PIRSR" id="PIRSR601461-1"/>
    </source>
</evidence>
<feature type="signal peptide" evidence="7">
    <location>
        <begin position="1"/>
        <end position="19"/>
    </location>
</feature>
<evidence type="ECO:0000256" key="1">
    <source>
        <dbReference type="ARBA" id="ARBA00007447"/>
    </source>
</evidence>
<evidence type="ECO:0000256" key="7">
    <source>
        <dbReference type="SAM" id="SignalP"/>
    </source>
</evidence>
<evidence type="ECO:0000256" key="2">
    <source>
        <dbReference type="ARBA" id="ARBA00022670"/>
    </source>
</evidence>
<dbReference type="Pfam" id="PF00026">
    <property type="entry name" value="Asp"/>
    <property type="match status" value="1"/>
</dbReference>
<keyword evidence="10" id="KW-1185">Reference proteome</keyword>
<dbReference type="InterPro" id="IPR034164">
    <property type="entry name" value="Pepsin-like_dom"/>
</dbReference>
<reference evidence="9 10" key="1">
    <citation type="submission" date="2018-11" db="EMBL/GenBank/DDBJ databases">
        <title>Genome assembly of Steccherinum ochraceum LE-BIN_3174, the white-rot fungus of the Steccherinaceae family (The Residual Polyporoid clade, Polyporales, Basidiomycota).</title>
        <authorList>
            <person name="Fedorova T.V."/>
            <person name="Glazunova O.A."/>
            <person name="Landesman E.O."/>
            <person name="Moiseenko K.V."/>
            <person name="Psurtseva N.V."/>
            <person name="Savinova O.S."/>
            <person name="Shakhova N.V."/>
            <person name="Tyazhelova T.V."/>
            <person name="Vasina D.V."/>
        </authorList>
    </citation>
    <scope>NUCLEOTIDE SEQUENCE [LARGE SCALE GENOMIC DNA]</scope>
    <source>
        <strain evidence="9 10">LE-BIN_3174</strain>
    </source>
</reference>
<keyword evidence="3" id="KW-0064">Aspartyl protease</keyword>
<keyword evidence="4" id="KW-0378">Hydrolase</keyword>
<protein>
    <recommendedName>
        <fullName evidence="8">Peptidase A1 domain-containing protein</fullName>
    </recommendedName>
</protein>
<dbReference type="PROSITE" id="PS51767">
    <property type="entry name" value="PEPTIDASE_A1"/>
    <property type="match status" value="1"/>
</dbReference>
<dbReference type="AlphaFoldDB" id="A0A4R0RF80"/>
<dbReference type="Proteomes" id="UP000292702">
    <property type="component" value="Unassembled WGS sequence"/>
</dbReference>
<evidence type="ECO:0000256" key="3">
    <source>
        <dbReference type="ARBA" id="ARBA00022750"/>
    </source>
</evidence>
<dbReference type="PANTHER" id="PTHR47966">
    <property type="entry name" value="BETA-SITE APP-CLEAVING ENZYME, ISOFORM A-RELATED"/>
    <property type="match status" value="1"/>
</dbReference>
<evidence type="ECO:0000313" key="10">
    <source>
        <dbReference type="Proteomes" id="UP000292702"/>
    </source>
</evidence>
<dbReference type="CDD" id="cd05471">
    <property type="entry name" value="pepsin_like"/>
    <property type="match status" value="1"/>
</dbReference>
<dbReference type="PANTHER" id="PTHR47966:SF51">
    <property type="entry name" value="BETA-SITE APP-CLEAVING ENZYME, ISOFORM A-RELATED"/>
    <property type="match status" value="1"/>
</dbReference>